<gene>
    <name evidence="1" type="ORF">F383_29195</name>
</gene>
<dbReference type="EMBL" id="JRRC01405162">
    <property type="protein sequence ID" value="KHG04096.1"/>
    <property type="molecule type" value="Genomic_DNA"/>
</dbReference>
<protein>
    <submittedName>
        <fullName evidence="1">Uncharacterized protein</fullName>
    </submittedName>
</protein>
<evidence type="ECO:0000313" key="1">
    <source>
        <dbReference type="EMBL" id="KHG04096.1"/>
    </source>
</evidence>
<sequence length="68" mass="7602">MASHMPVCETPVCHTRPVDTPVCLGRVKTVRYTALIRKGTPGDTRSYNMTMCRTQLRHTLVSLPCGQK</sequence>
<organism evidence="1 2">
    <name type="scientific">Gossypium arboreum</name>
    <name type="common">Tree cotton</name>
    <name type="synonym">Gossypium nanking</name>
    <dbReference type="NCBI Taxonomy" id="29729"/>
    <lineage>
        <taxon>Eukaryota</taxon>
        <taxon>Viridiplantae</taxon>
        <taxon>Streptophyta</taxon>
        <taxon>Embryophyta</taxon>
        <taxon>Tracheophyta</taxon>
        <taxon>Spermatophyta</taxon>
        <taxon>Magnoliopsida</taxon>
        <taxon>eudicotyledons</taxon>
        <taxon>Gunneridae</taxon>
        <taxon>Pentapetalae</taxon>
        <taxon>rosids</taxon>
        <taxon>malvids</taxon>
        <taxon>Malvales</taxon>
        <taxon>Malvaceae</taxon>
        <taxon>Malvoideae</taxon>
        <taxon>Gossypium</taxon>
    </lineage>
</organism>
<name>A0A0B0MYT4_GOSAR</name>
<evidence type="ECO:0000313" key="2">
    <source>
        <dbReference type="Proteomes" id="UP000032142"/>
    </source>
</evidence>
<comment type="caution">
    <text evidence="1">The sequence shown here is derived from an EMBL/GenBank/DDBJ whole genome shotgun (WGS) entry which is preliminary data.</text>
</comment>
<keyword evidence="2" id="KW-1185">Reference proteome</keyword>
<dbReference type="Proteomes" id="UP000032142">
    <property type="component" value="Unassembled WGS sequence"/>
</dbReference>
<proteinExistence type="predicted"/>
<reference evidence="2" key="1">
    <citation type="submission" date="2014-09" db="EMBL/GenBank/DDBJ databases">
        <authorList>
            <person name="Mudge J."/>
            <person name="Ramaraj T."/>
            <person name="Lindquist I.E."/>
            <person name="Bharti A.K."/>
            <person name="Sundararajan A."/>
            <person name="Cameron C.T."/>
            <person name="Woodward J.E."/>
            <person name="May G.D."/>
            <person name="Brubaker C."/>
            <person name="Broadhvest J."/>
            <person name="Wilkins T.A."/>
        </authorList>
    </citation>
    <scope>NUCLEOTIDE SEQUENCE</scope>
    <source>
        <strain evidence="2">cv. AKA8401</strain>
    </source>
</reference>
<dbReference type="AlphaFoldDB" id="A0A0B0MYT4"/>
<accession>A0A0B0MYT4</accession>